<dbReference type="GO" id="GO:0005654">
    <property type="term" value="C:nucleoplasm"/>
    <property type="evidence" value="ECO:0007669"/>
    <property type="project" value="TreeGrafter"/>
</dbReference>
<keyword evidence="4" id="KW-1185">Reference proteome</keyword>
<dbReference type="OrthoDB" id="10252009at2759"/>
<dbReference type="SMART" id="SM00195">
    <property type="entry name" value="DSPc"/>
    <property type="match status" value="1"/>
</dbReference>
<dbReference type="GO" id="GO:0062026">
    <property type="term" value="P:negative regulation of SCF-dependent proteasomal ubiquitin-dependent catabolic process"/>
    <property type="evidence" value="ECO:0007669"/>
    <property type="project" value="TreeGrafter"/>
</dbReference>
<reference evidence="3 4" key="1">
    <citation type="journal article" date="2014" name="Genome Biol. Evol.">
        <title>Comparative genomics and transcriptomics analyses reveal divergent lifestyle features of nematode endoparasitic fungus Hirsutella minnesotensis.</title>
        <authorList>
            <person name="Lai Y."/>
            <person name="Liu K."/>
            <person name="Zhang X."/>
            <person name="Zhang X."/>
            <person name="Li K."/>
            <person name="Wang N."/>
            <person name="Shu C."/>
            <person name="Wu Y."/>
            <person name="Wang C."/>
            <person name="Bushley K.E."/>
            <person name="Xiang M."/>
            <person name="Liu X."/>
        </authorList>
    </citation>
    <scope>NUCLEOTIDE SEQUENCE [LARGE SCALE GENOMIC DNA]</scope>
    <source>
        <strain evidence="3 4">3608</strain>
    </source>
</reference>
<organism evidence="3 4">
    <name type="scientific">Hirsutella minnesotensis 3608</name>
    <dbReference type="NCBI Taxonomy" id="1043627"/>
    <lineage>
        <taxon>Eukaryota</taxon>
        <taxon>Fungi</taxon>
        <taxon>Dikarya</taxon>
        <taxon>Ascomycota</taxon>
        <taxon>Pezizomycotina</taxon>
        <taxon>Sordariomycetes</taxon>
        <taxon>Hypocreomycetidae</taxon>
        <taxon>Hypocreales</taxon>
        <taxon>Ophiocordycipitaceae</taxon>
        <taxon>Hirsutella</taxon>
    </lineage>
</organism>
<dbReference type="AlphaFoldDB" id="A0A0F8A517"/>
<dbReference type="EMBL" id="KQ030525">
    <property type="protein sequence ID" value="KJZ74549.1"/>
    <property type="molecule type" value="Genomic_DNA"/>
</dbReference>
<dbReference type="InterPro" id="IPR052449">
    <property type="entry name" value="STYX-Interacting_Phosphatase"/>
</dbReference>
<evidence type="ECO:0000313" key="4">
    <source>
        <dbReference type="Proteomes" id="UP000054481"/>
    </source>
</evidence>
<comment type="similarity">
    <text evidence="1">Belongs to the protein-tyrosine phosphatase family. Non-receptor class subfamily.</text>
</comment>
<name>A0A0F8A517_9HYPO</name>
<dbReference type="InterPro" id="IPR000387">
    <property type="entry name" value="Tyr_Pase_dom"/>
</dbReference>
<dbReference type="InterPro" id="IPR029021">
    <property type="entry name" value="Prot-tyrosine_phosphatase-like"/>
</dbReference>
<dbReference type="InterPro" id="IPR020422">
    <property type="entry name" value="TYR_PHOSPHATASE_DUAL_dom"/>
</dbReference>
<dbReference type="PANTHER" id="PTHR46588">
    <property type="entry name" value="SERINE/THREONINE/TYROSINE-INTERACTING PROTEIN"/>
    <property type="match status" value="1"/>
</dbReference>
<proteinExistence type="inferred from homology"/>
<dbReference type="GO" id="GO:0070372">
    <property type="term" value="P:regulation of ERK1 and ERK2 cascade"/>
    <property type="evidence" value="ECO:0007669"/>
    <property type="project" value="TreeGrafter"/>
</dbReference>
<feature type="domain" description="Tyrosine specific protein phosphatases" evidence="2">
    <location>
        <begin position="165"/>
        <end position="235"/>
    </location>
</feature>
<dbReference type="PANTHER" id="PTHR46588:SF1">
    <property type="entry name" value="SERINE_THREONINE_TYROSINE-INTERACTING PROTEIN"/>
    <property type="match status" value="1"/>
</dbReference>
<accession>A0A0F8A517</accession>
<gene>
    <name evidence="3" type="ORF">HIM_06145</name>
</gene>
<dbReference type="GO" id="GO:0140096">
    <property type="term" value="F:catalytic activity, acting on a protein"/>
    <property type="evidence" value="ECO:0007669"/>
    <property type="project" value="UniProtKB-ARBA"/>
</dbReference>
<dbReference type="Gene3D" id="3.90.190.10">
    <property type="entry name" value="Protein tyrosine phosphatase superfamily"/>
    <property type="match status" value="1"/>
</dbReference>
<dbReference type="Pfam" id="PF00782">
    <property type="entry name" value="DSPc"/>
    <property type="match status" value="1"/>
</dbReference>
<sequence length="324" mass="36248">MAYSSKPERSAPVSQDAMRMGSYSYRAPSPPTINVPSLQQTLLSPGGEAATKLVPSFDYIDSSQLSRHDFDIITRQRVQTVRDRTEGWLYENRRRAQPILDFLYLGPTSIIRDHDFLLRESITMILIARDARMATARLFSVDNAAATLGIAAHYVDIEPSNGLVRAYAEATRLINHHLLAVHHAQAARQGHEQIGKVLVACETGNSRSAAVVIAYIMAMYGKNVVPIIQFTQRQRFCCSLDSEIKRSLQTWEDLMRARRAVSQAPEVHSHSMDLDFGSAPIVQSAGAKRGIDSTEDAMDVEDHTMVDDLERFANRQSFAPFRDL</sequence>
<evidence type="ECO:0000313" key="3">
    <source>
        <dbReference type="EMBL" id="KJZ74549.1"/>
    </source>
</evidence>
<dbReference type="InterPro" id="IPR000340">
    <property type="entry name" value="Dual-sp_phosphatase_cat-dom"/>
</dbReference>
<dbReference type="CDD" id="cd14498">
    <property type="entry name" value="DSP"/>
    <property type="match status" value="1"/>
</dbReference>
<dbReference type="SUPFAM" id="SSF52799">
    <property type="entry name" value="(Phosphotyrosine protein) phosphatases II"/>
    <property type="match status" value="1"/>
</dbReference>
<dbReference type="Proteomes" id="UP000054481">
    <property type="component" value="Unassembled WGS sequence"/>
</dbReference>
<dbReference type="PROSITE" id="PS50056">
    <property type="entry name" value="TYR_PHOSPHATASE_2"/>
    <property type="match status" value="1"/>
</dbReference>
<evidence type="ECO:0000259" key="2">
    <source>
        <dbReference type="PROSITE" id="PS50056"/>
    </source>
</evidence>
<dbReference type="GO" id="GO:1990444">
    <property type="term" value="F:F-box domain binding"/>
    <property type="evidence" value="ECO:0007669"/>
    <property type="project" value="TreeGrafter"/>
</dbReference>
<protein>
    <recommendedName>
        <fullName evidence="2">Tyrosine specific protein phosphatases domain-containing protein</fullName>
    </recommendedName>
</protein>
<evidence type="ECO:0000256" key="1">
    <source>
        <dbReference type="ARBA" id="ARBA00009649"/>
    </source>
</evidence>
<dbReference type="GO" id="GO:0005737">
    <property type="term" value="C:cytoplasm"/>
    <property type="evidence" value="ECO:0007669"/>
    <property type="project" value="TreeGrafter"/>
</dbReference>